<accession>A0A9D4DUS9</accession>
<organism evidence="1 2">
    <name type="scientific">Dreissena polymorpha</name>
    <name type="common">Zebra mussel</name>
    <name type="synonym">Mytilus polymorpha</name>
    <dbReference type="NCBI Taxonomy" id="45954"/>
    <lineage>
        <taxon>Eukaryota</taxon>
        <taxon>Metazoa</taxon>
        <taxon>Spiralia</taxon>
        <taxon>Lophotrochozoa</taxon>
        <taxon>Mollusca</taxon>
        <taxon>Bivalvia</taxon>
        <taxon>Autobranchia</taxon>
        <taxon>Heteroconchia</taxon>
        <taxon>Euheterodonta</taxon>
        <taxon>Imparidentia</taxon>
        <taxon>Neoheterodontei</taxon>
        <taxon>Myida</taxon>
        <taxon>Dreissenoidea</taxon>
        <taxon>Dreissenidae</taxon>
        <taxon>Dreissena</taxon>
    </lineage>
</organism>
<reference evidence="1" key="2">
    <citation type="submission" date="2020-11" db="EMBL/GenBank/DDBJ databases">
        <authorList>
            <person name="McCartney M.A."/>
            <person name="Auch B."/>
            <person name="Kono T."/>
            <person name="Mallez S."/>
            <person name="Becker A."/>
            <person name="Gohl D.M."/>
            <person name="Silverstein K.A.T."/>
            <person name="Koren S."/>
            <person name="Bechman K.B."/>
            <person name="Herman A."/>
            <person name="Abrahante J.E."/>
            <person name="Garbe J."/>
        </authorList>
    </citation>
    <scope>NUCLEOTIDE SEQUENCE</scope>
    <source>
        <strain evidence="1">Duluth1</strain>
        <tissue evidence="1">Whole animal</tissue>
    </source>
</reference>
<evidence type="ECO:0000313" key="2">
    <source>
        <dbReference type="Proteomes" id="UP000828390"/>
    </source>
</evidence>
<gene>
    <name evidence="1" type="ORF">DPMN_169506</name>
</gene>
<proteinExistence type="predicted"/>
<sequence length="64" mass="7151">MNDANVLCRMLHMDLRSLDYYIDGRYGVGRGPIFYLHCSGSEQSTTVPVPNTIRPDAHTPTILA</sequence>
<comment type="caution">
    <text evidence="1">The sequence shown here is derived from an EMBL/GenBank/DDBJ whole genome shotgun (WGS) entry which is preliminary data.</text>
</comment>
<protein>
    <submittedName>
        <fullName evidence="1">Uncharacterized protein</fullName>
    </submittedName>
</protein>
<name>A0A9D4DUS9_DREPO</name>
<dbReference type="Proteomes" id="UP000828390">
    <property type="component" value="Unassembled WGS sequence"/>
</dbReference>
<evidence type="ECO:0000313" key="1">
    <source>
        <dbReference type="EMBL" id="KAH3768294.1"/>
    </source>
</evidence>
<dbReference type="AlphaFoldDB" id="A0A9D4DUS9"/>
<reference evidence="1" key="1">
    <citation type="journal article" date="2019" name="bioRxiv">
        <title>The Genome of the Zebra Mussel, Dreissena polymorpha: A Resource for Invasive Species Research.</title>
        <authorList>
            <person name="McCartney M.A."/>
            <person name="Auch B."/>
            <person name="Kono T."/>
            <person name="Mallez S."/>
            <person name="Zhang Y."/>
            <person name="Obille A."/>
            <person name="Becker A."/>
            <person name="Abrahante J.E."/>
            <person name="Garbe J."/>
            <person name="Badalamenti J.P."/>
            <person name="Herman A."/>
            <person name="Mangelson H."/>
            <person name="Liachko I."/>
            <person name="Sullivan S."/>
            <person name="Sone E.D."/>
            <person name="Koren S."/>
            <person name="Silverstein K.A.T."/>
            <person name="Beckman K.B."/>
            <person name="Gohl D.M."/>
        </authorList>
    </citation>
    <scope>NUCLEOTIDE SEQUENCE</scope>
    <source>
        <strain evidence="1">Duluth1</strain>
        <tissue evidence="1">Whole animal</tissue>
    </source>
</reference>
<dbReference type="EMBL" id="JAIWYP010000009">
    <property type="protein sequence ID" value="KAH3768294.1"/>
    <property type="molecule type" value="Genomic_DNA"/>
</dbReference>
<keyword evidence="2" id="KW-1185">Reference proteome</keyword>